<feature type="domain" description="Lipoxygenase" evidence="1">
    <location>
        <begin position="1"/>
        <end position="133"/>
    </location>
</feature>
<reference evidence="3" key="1">
    <citation type="journal article" date="2013" name="Science">
        <title>The Amborella genome and the evolution of flowering plants.</title>
        <authorList>
            <consortium name="Amborella Genome Project"/>
        </authorList>
    </citation>
    <scope>NUCLEOTIDE SEQUENCE [LARGE SCALE GENOMIC DNA]</scope>
</reference>
<proteinExistence type="predicted"/>
<dbReference type="InterPro" id="IPR027433">
    <property type="entry name" value="Lipoxygenase_dom_3"/>
</dbReference>
<dbReference type="Gene3D" id="4.10.372.10">
    <property type="entry name" value="Lipoxygenase-1, Domain 3"/>
    <property type="match status" value="1"/>
</dbReference>
<evidence type="ECO:0000313" key="2">
    <source>
        <dbReference type="EMBL" id="ERN11645.1"/>
    </source>
</evidence>
<dbReference type="Gene3D" id="4.10.375.10">
    <property type="entry name" value="Lipoxygenase-1, Domain 2"/>
    <property type="match status" value="1"/>
</dbReference>
<dbReference type="EMBL" id="KI392687">
    <property type="protein sequence ID" value="ERN11645.1"/>
    <property type="molecule type" value="Genomic_DNA"/>
</dbReference>
<dbReference type="Gramene" id="ERN11645">
    <property type="protein sequence ID" value="ERN11645"/>
    <property type="gene ID" value="AMTR_s00022p00207170"/>
</dbReference>
<dbReference type="HOGENOM" id="CLU_1909479_0_0_1"/>
<dbReference type="GO" id="GO:0016702">
    <property type="term" value="F:oxidoreductase activity, acting on single donors with incorporation of molecular oxygen, incorporation of two atoms of oxygen"/>
    <property type="evidence" value="ECO:0007669"/>
    <property type="project" value="InterPro"/>
</dbReference>
<dbReference type="OMA" id="TESSQMC"/>
<evidence type="ECO:0000259" key="1">
    <source>
        <dbReference type="PROSITE" id="PS51393"/>
    </source>
</evidence>
<dbReference type="PROSITE" id="PS51393">
    <property type="entry name" value="LIPOXYGENASE_3"/>
    <property type="match status" value="1"/>
</dbReference>
<dbReference type="STRING" id="13333.W1PWD4"/>
<sequence length="133" mass="15045">MVLADTLSESRVKSLVDSTYVPRDEAFSELKQAQFGLKTLKSVLHALIPGVEAFVEDKNMSFEFFNDIDLLFKNEVRFHKTDGEGSILNSLLLPRLVKRAVDGGSEVLQFEIPSIMDRKSTVHTHILSFFSRI</sequence>
<dbReference type="GO" id="GO:0046872">
    <property type="term" value="F:metal ion binding"/>
    <property type="evidence" value="ECO:0007669"/>
    <property type="project" value="InterPro"/>
</dbReference>
<dbReference type="AlphaFoldDB" id="W1PWD4"/>
<dbReference type="InterPro" id="IPR013819">
    <property type="entry name" value="LipOase_C"/>
</dbReference>
<name>W1PWD4_AMBTC</name>
<organism evidence="2 3">
    <name type="scientific">Amborella trichopoda</name>
    <dbReference type="NCBI Taxonomy" id="13333"/>
    <lineage>
        <taxon>Eukaryota</taxon>
        <taxon>Viridiplantae</taxon>
        <taxon>Streptophyta</taxon>
        <taxon>Embryophyta</taxon>
        <taxon>Tracheophyta</taxon>
        <taxon>Spermatophyta</taxon>
        <taxon>Magnoliopsida</taxon>
        <taxon>Amborellales</taxon>
        <taxon>Amborellaceae</taxon>
        <taxon>Amborella</taxon>
    </lineage>
</organism>
<evidence type="ECO:0000313" key="3">
    <source>
        <dbReference type="Proteomes" id="UP000017836"/>
    </source>
</evidence>
<protein>
    <recommendedName>
        <fullName evidence="1">Lipoxygenase domain-containing protein</fullName>
    </recommendedName>
</protein>
<dbReference type="Proteomes" id="UP000017836">
    <property type="component" value="Unassembled WGS sequence"/>
</dbReference>
<dbReference type="SUPFAM" id="SSF48484">
    <property type="entry name" value="Lipoxigenase"/>
    <property type="match status" value="1"/>
</dbReference>
<gene>
    <name evidence="2" type="ORF">AMTR_s00022p00207170</name>
</gene>
<dbReference type="Pfam" id="PF00305">
    <property type="entry name" value="Lipoxygenase"/>
    <property type="match status" value="1"/>
</dbReference>
<dbReference type="InterPro" id="IPR036226">
    <property type="entry name" value="LipOase_C_sf"/>
</dbReference>
<keyword evidence="3" id="KW-1185">Reference proteome</keyword>
<accession>W1PWD4</accession>